<gene>
    <name evidence="4" type="primary">filE</name>
    <name evidence="4" type="ORF">DJ533_06030</name>
</gene>
<feature type="chain" id="PRO_5015639307" evidence="2">
    <location>
        <begin position="19"/>
        <end position="422"/>
    </location>
</feature>
<sequence length="422" mass="47388">MRLSLIFLAMSIVPVTYAANFYTIIGPDGRPIIVQKPIESENKQKIKTQSQAEKKQNSQASTASLQQAPIAEKSQATTAVVPLSSQQKQQNSNHATNIAQDKLAVQPDQPSPQTTINRLGDSSGIKKVETVEQKDIQPTHQEIKPISPSKPASLTPTENNQVISSNNKTEVFPEKKVEKVQENKKPVDTPKNANITEIDGVQYVNNEYLEEREFNLEGKKRFYVMPETGAMVGGRFETVERQKGLSQSLLDRIRQRKPLEHKAITLATTYYRLPKEQVIQTLEQSCFTGKKVEKAKTMSLKNQEVSFFPVAPIKENFAYEIVKLDADIQNILFSSYASSQKKPSYYWPLVVFLDEKGCVVEGVSGFKNEEQNESTTHYASLEGVLKKPDSAHYLFMTPLSEAIDIQNHELTNQGQIKLSVIQ</sequence>
<dbReference type="AlphaFoldDB" id="A0A2S2FB17"/>
<dbReference type="RefSeq" id="WP_065995419.1">
    <property type="nucleotide sequence ID" value="NZ_CP029397.2"/>
</dbReference>
<keyword evidence="5" id="KW-1185">Reference proteome</keyword>
<evidence type="ECO:0000256" key="2">
    <source>
        <dbReference type="SAM" id="SignalP"/>
    </source>
</evidence>
<feature type="domain" description="FilE C-terminal" evidence="3">
    <location>
        <begin position="258"/>
        <end position="422"/>
    </location>
</feature>
<evidence type="ECO:0000256" key="1">
    <source>
        <dbReference type="SAM" id="MobiDB-lite"/>
    </source>
</evidence>
<evidence type="ECO:0000259" key="3">
    <source>
        <dbReference type="Pfam" id="PF22881"/>
    </source>
</evidence>
<feature type="region of interest" description="Disordered" evidence="1">
    <location>
        <begin position="76"/>
        <end position="95"/>
    </location>
</feature>
<evidence type="ECO:0000313" key="5">
    <source>
        <dbReference type="Proteomes" id="UP000245977"/>
    </source>
</evidence>
<dbReference type="Proteomes" id="UP000245977">
    <property type="component" value="Chromosome"/>
</dbReference>
<dbReference type="OrthoDB" id="6711556at2"/>
<reference evidence="4" key="1">
    <citation type="submission" date="2019-08" db="EMBL/GenBank/DDBJ databases">
        <title>The complete genome of Acinetobacter defluvii strain WCHAD010030.</title>
        <authorList>
            <person name="Hu Y."/>
            <person name="Qin J."/>
            <person name="Feng Y."/>
            <person name="Zong Z."/>
        </authorList>
    </citation>
    <scope>NUCLEOTIDE SEQUENCE</scope>
    <source>
        <strain evidence="4">WCHA30</strain>
    </source>
</reference>
<dbReference type="KEGG" id="adv:DJ533_06030"/>
<dbReference type="NCBIfam" id="NF033645">
    <property type="entry name" value="pilus_FilE"/>
    <property type="match status" value="1"/>
</dbReference>
<dbReference type="InterPro" id="IPR049782">
    <property type="entry name" value="FilE-like"/>
</dbReference>
<accession>A0A2S2FB17</accession>
<feature type="compositionally biased region" description="Polar residues" evidence="1">
    <location>
        <begin position="150"/>
        <end position="169"/>
    </location>
</feature>
<feature type="signal peptide" evidence="2">
    <location>
        <begin position="1"/>
        <end position="18"/>
    </location>
</feature>
<keyword evidence="2" id="KW-0732">Signal</keyword>
<protein>
    <submittedName>
        <fullName evidence="4">Pilus assembly protein FilE</fullName>
    </submittedName>
</protein>
<dbReference type="EMBL" id="CP029397">
    <property type="protein sequence ID" value="AWL28167.1"/>
    <property type="molecule type" value="Genomic_DNA"/>
</dbReference>
<organism evidence="4 5">
    <name type="scientific">Acinetobacter defluvii</name>
    <dbReference type="NCBI Taxonomy" id="1871111"/>
    <lineage>
        <taxon>Bacteria</taxon>
        <taxon>Pseudomonadati</taxon>
        <taxon>Pseudomonadota</taxon>
        <taxon>Gammaproteobacteria</taxon>
        <taxon>Moraxellales</taxon>
        <taxon>Moraxellaceae</taxon>
        <taxon>Acinetobacter</taxon>
    </lineage>
</organism>
<dbReference type="Pfam" id="PF22881">
    <property type="entry name" value="FilE_C"/>
    <property type="match status" value="1"/>
</dbReference>
<dbReference type="InterPro" id="IPR055226">
    <property type="entry name" value="FilE_C"/>
</dbReference>
<proteinExistence type="predicted"/>
<feature type="compositionally biased region" description="Polar residues" evidence="1">
    <location>
        <begin position="47"/>
        <end position="67"/>
    </location>
</feature>
<name>A0A2S2FB17_9GAMM</name>
<dbReference type="STRING" id="1871111.GCA_001704615_02281"/>
<feature type="compositionally biased region" description="Basic and acidic residues" evidence="1">
    <location>
        <begin position="124"/>
        <end position="143"/>
    </location>
</feature>
<feature type="region of interest" description="Disordered" evidence="1">
    <location>
        <begin position="101"/>
        <end position="169"/>
    </location>
</feature>
<evidence type="ECO:0000313" key="4">
    <source>
        <dbReference type="EMBL" id="AWL28167.1"/>
    </source>
</evidence>
<feature type="region of interest" description="Disordered" evidence="1">
    <location>
        <begin position="43"/>
        <end position="70"/>
    </location>
</feature>